<organism evidence="1 2">
    <name type="scientific">Hymenobacter duratus</name>
    <dbReference type="NCBI Taxonomy" id="2771356"/>
    <lineage>
        <taxon>Bacteria</taxon>
        <taxon>Pseudomonadati</taxon>
        <taxon>Bacteroidota</taxon>
        <taxon>Cytophagia</taxon>
        <taxon>Cytophagales</taxon>
        <taxon>Hymenobacteraceae</taxon>
        <taxon>Hymenobacter</taxon>
    </lineage>
</organism>
<reference evidence="1 2" key="1">
    <citation type="submission" date="2020-09" db="EMBL/GenBank/DDBJ databases">
        <authorList>
            <person name="Kim M.K."/>
        </authorList>
    </citation>
    <scope>NUCLEOTIDE SEQUENCE [LARGE SCALE GENOMIC DNA]</scope>
    <source>
        <strain evidence="1 2">BT646</strain>
    </source>
</reference>
<sequence length="180" mass="19360">MNKQDFSILESGQRVGLAVEAYRAEIDDFGPLQEANASREALVKAIEEKAGTQQTMTTDATTAKDAAREAMARATEVLSARAVAYALAAGRLDLKQAFTLTYSDVRNGEAAEDVDHVRELVRRVSELPADVRKNYRLTPAVMQAPADAADAFEAASDVQTEAKAAPRLATLALPELLRPG</sequence>
<evidence type="ECO:0000313" key="1">
    <source>
        <dbReference type="EMBL" id="MBD2716884.1"/>
    </source>
</evidence>
<gene>
    <name evidence="1" type="ORF">IC231_17690</name>
</gene>
<evidence type="ECO:0000313" key="2">
    <source>
        <dbReference type="Proteomes" id="UP000642468"/>
    </source>
</evidence>
<comment type="caution">
    <text evidence="1">The sequence shown here is derived from an EMBL/GenBank/DDBJ whole genome shotgun (WGS) entry which is preliminary data.</text>
</comment>
<keyword evidence="2" id="KW-1185">Reference proteome</keyword>
<accession>A0ABR8JJ51</accession>
<name>A0ABR8JJ51_9BACT</name>
<dbReference type="EMBL" id="JACWZZ010000004">
    <property type="protein sequence ID" value="MBD2716884.1"/>
    <property type="molecule type" value="Genomic_DNA"/>
</dbReference>
<dbReference type="Proteomes" id="UP000642468">
    <property type="component" value="Unassembled WGS sequence"/>
</dbReference>
<dbReference type="RefSeq" id="WP_190785808.1">
    <property type="nucleotide sequence ID" value="NZ_JACWZZ010000004.1"/>
</dbReference>
<proteinExistence type="predicted"/>
<protein>
    <submittedName>
        <fullName evidence="1">Uncharacterized protein</fullName>
    </submittedName>
</protein>